<organism evidence="3 4">
    <name type="scientific">Linnemannia elongata AG-77</name>
    <dbReference type="NCBI Taxonomy" id="1314771"/>
    <lineage>
        <taxon>Eukaryota</taxon>
        <taxon>Fungi</taxon>
        <taxon>Fungi incertae sedis</taxon>
        <taxon>Mucoromycota</taxon>
        <taxon>Mortierellomycotina</taxon>
        <taxon>Mortierellomycetes</taxon>
        <taxon>Mortierellales</taxon>
        <taxon>Mortierellaceae</taxon>
        <taxon>Linnemannia</taxon>
    </lineage>
</organism>
<protein>
    <submittedName>
        <fullName evidence="3">Uncharacterized protein</fullName>
    </submittedName>
</protein>
<proteinExistence type="predicted"/>
<reference evidence="3 4" key="1">
    <citation type="submission" date="2016-05" db="EMBL/GenBank/DDBJ databases">
        <title>Genome sequencing reveals origins of a unique bacterial endosymbiosis in the earliest lineages of terrestrial Fungi.</title>
        <authorList>
            <consortium name="DOE Joint Genome Institute"/>
            <person name="Uehling J."/>
            <person name="Gryganskyi A."/>
            <person name="Hameed K."/>
            <person name="Tschaplinski T."/>
            <person name="Misztal P."/>
            <person name="Wu S."/>
            <person name="Desiro A."/>
            <person name="Vande Pol N."/>
            <person name="Du Z.-Y."/>
            <person name="Zienkiewicz A."/>
            <person name="Zienkiewicz K."/>
            <person name="Morin E."/>
            <person name="Tisserant E."/>
            <person name="Splivallo R."/>
            <person name="Hainaut M."/>
            <person name="Henrissat B."/>
            <person name="Ohm R."/>
            <person name="Kuo A."/>
            <person name="Yan J."/>
            <person name="Lipzen A."/>
            <person name="Nolan M."/>
            <person name="Labutti K."/>
            <person name="Barry K."/>
            <person name="Goldstein A."/>
            <person name="Labbe J."/>
            <person name="Schadt C."/>
            <person name="Tuskan G."/>
            <person name="Grigoriev I."/>
            <person name="Martin F."/>
            <person name="Vilgalys R."/>
            <person name="Bonito G."/>
        </authorList>
    </citation>
    <scope>NUCLEOTIDE SEQUENCE [LARGE SCALE GENOMIC DNA]</scope>
    <source>
        <strain evidence="3 4">AG-77</strain>
    </source>
</reference>
<evidence type="ECO:0000313" key="4">
    <source>
        <dbReference type="Proteomes" id="UP000078512"/>
    </source>
</evidence>
<feature type="compositionally biased region" description="Basic residues" evidence="1">
    <location>
        <begin position="30"/>
        <end position="44"/>
    </location>
</feature>
<gene>
    <name evidence="3" type="ORF">K457DRAFT_13108</name>
</gene>
<feature type="compositionally biased region" description="Low complexity" evidence="1">
    <location>
        <begin position="50"/>
        <end position="86"/>
    </location>
</feature>
<evidence type="ECO:0000256" key="2">
    <source>
        <dbReference type="SAM" id="SignalP"/>
    </source>
</evidence>
<evidence type="ECO:0000256" key="1">
    <source>
        <dbReference type="SAM" id="MobiDB-lite"/>
    </source>
</evidence>
<name>A0A197KDT8_9FUNG</name>
<feature type="signal peptide" evidence="2">
    <location>
        <begin position="1"/>
        <end position="24"/>
    </location>
</feature>
<dbReference type="Proteomes" id="UP000078512">
    <property type="component" value="Unassembled WGS sequence"/>
</dbReference>
<feature type="region of interest" description="Disordered" evidence="1">
    <location>
        <begin position="26"/>
        <end position="86"/>
    </location>
</feature>
<keyword evidence="4" id="KW-1185">Reference proteome</keyword>
<dbReference type="AlphaFoldDB" id="A0A197KDT8"/>
<accession>A0A197KDT8</accession>
<evidence type="ECO:0000313" key="3">
    <source>
        <dbReference type="EMBL" id="OAQ35872.1"/>
    </source>
</evidence>
<feature type="chain" id="PRO_5008276810" evidence="2">
    <location>
        <begin position="25"/>
        <end position="119"/>
    </location>
</feature>
<dbReference type="EMBL" id="KV442013">
    <property type="protein sequence ID" value="OAQ35872.1"/>
    <property type="molecule type" value="Genomic_DNA"/>
</dbReference>
<sequence length="119" mass="12825">MRAGIIQWFVLGIVVLETTCKTAALPAAKSHTRTARPSPIHRRPNPLLPPNTTTTNTITATFSPTSPSSPTTSFPTASSSSPSATALTNLGFMKNSAPEMAIYDEHTVVRFNIRTEEQL</sequence>
<keyword evidence="2" id="KW-0732">Signal</keyword>